<keyword evidence="9" id="KW-0539">Nucleus</keyword>
<feature type="transmembrane region" description="Helical" evidence="10">
    <location>
        <begin position="104"/>
        <end position="124"/>
    </location>
</feature>
<dbReference type="CDD" id="cd00067">
    <property type="entry name" value="GAL4"/>
    <property type="match status" value="1"/>
</dbReference>
<feature type="transmembrane region" description="Helical" evidence="10">
    <location>
        <begin position="219"/>
        <end position="239"/>
    </location>
</feature>
<evidence type="ECO:0000256" key="5">
    <source>
        <dbReference type="ARBA" id="ARBA00023015"/>
    </source>
</evidence>
<feature type="transmembrane region" description="Helical" evidence="10">
    <location>
        <begin position="471"/>
        <end position="491"/>
    </location>
</feature>
<feature type="transmembrane region" description="Helical" evidence="10">
    <location>
        <begin position="71"/>
        <end position="92"/>
    </location>
</feature>
<keyword evidence="6" id="KW-0238">DNA-binding</keyword>
<keyword evidence="4 10" id="KW-1133">Transmembrane helix</keyword>
<dbReference type="Pfam" id="PF13520">
    <property type="entry name" value="AA_permease_2"/>
    <property type="match status" value="1"/>
</dbReference>
<evidence type="ECO:0000256" key="6">
    <source>
        <dbReference type="ARBA" id="ARBA00023125"/>
    </source>
</evidence>
<dbReference type="InterPro" id="IPR002293">
    <property type="entry name" value="AA/rel_permease1"/>
</dbReference>
<dbReference type="GO" id="GO:0003677">
    <property type="term" value="F:DNA binding"/>
    <property type="evidence" value="ECO:0007669"/>
    <property type="project" value="UniProtKB-KW"/>
</dbReference>
<dbReference type="AlphaFoldDB" id="A0A1V6NX29"/>
<evidence type="ECO:0000313" key="13">
    <source>
        <dbReference type="Proteomes" id="UP000191408"/>
    </source>
</evidence>
<dbReference type="GO" id="GO:0022857">
    <property type="term" value="F:transmembrane transporter activity"/>
    <property type="evidence" value="ECO:0007669"/>
    <property type="project" value="InterPro"/>
</dbReference>
<evidence type="ECO:0000256" key="3">
    <source>
        <dbReference type="ARBA" id="ARBA00022692"/>
    </source>
</evidence>
<feature type="transmembrane region" description="Helical" evidence="10">
    <location>
        <begin position="259"/>
        <end position="280"/>
    </location>
</feature>
<keyword evidence="13" id="KW-1185">Reference proteome</keyword>
<keyword evidence="3 10" id="KW-0812">Transmembrane</keyword>
<dbReference type="PANTHER" id="PTHR45649">
    <property type="entry name" value="AMINO-ACID PERMEASE BAT1"/>
    <property type="match status" value="1"/>
</dbReference>
<keyword evidence="2" id="KW-0813">Transport</keyword>
<dbReference type="GO" id="GO:0016020">
    <property type="term" value="C:membrane"/>
    <property type="evidence" value="ECO:0007669"/>
    <property type="project" value="UniProtKB-SubCell"/>
</dbReference>
<dbReference type="OrthoDB" id="4476201at2759"/>
<dbReference type="Gene3D" id="4.10.240.10">
    <property type="entry name" value="Zn(2)-C6 fungal-type DNA-binding domain"/>
    <property type="match status" value="1"/>
</dbReference>
<dbReference type="EMBL" id="MDYM01000002">
    <property type="protein sequence ID" value="OQD68896.1"/>
    <property type="molecule type" value="Genomic_DNA"/>
</dbReference>
<reference evidence="13" key="1">
    <citation type="journal article" date="2017" name="Nat. Microbiol.">
        <title>Global analysis of biosynthetic gene clusters reveals vast potential of secondary metabolite production in Penicillium species.</title>
        <authorList>
            <person name="Nielsen J.C."/>
            <person name="Grijseels S."/>
            <person name="Prigent S."/>
            <person name="Ji B."/>
            <person name="Dainat J."/>
            <person name="Nielsen K.F."/>
            <person name="Frisvad J.C."/>
            <person name="Workman M."/>
            <person name="Nielsen J."/>
        </authorList>
    </citation>
    <scope>NUCLEOTIDE SEQUENCE [LARGE SCALE GENOMIC DNA]</scope>
    <source>
        <strain evidence="13">IBT 4502</strain>
    </source>
</reference>
<keyword evidence="8" id="KW-0804">Transcription</keyword>
<keyword evidence="5" id="KW-0805">Transcription regulation</keyword>
<evidence type="ECO:0000313" key="12">
    <source>
        <dbReference type="EMBL" id="OQD68896.1"/>
    </source>
</evidence>
<dbReference type="PROSITE" id="PS50048">
    <property type="entry name" value="ZN2_CY6_FUNGAL_2"/>
    <property type="match status" value="1"/>
</dbReference>
<gene>
    <name evidence="12" type="ORF">PENPOL_c002G06895</name>
</gene>
<dbReference type="GO" id="GO:0000981">
    <property type="term" value="F:DNA-binding transcription factor activity, RNA polymerase II-specific"/>
    <property type="evidence" value="ECO:0007669"/>
    <property type="project" value="InterPro"/>
</dbReference>
<proteinExistence type="predicted"/>
<dbReference type="Proteomes" id="UP000191408">
    <property type="component" value="Unassembled WGS sequence"/>
</dbReference>
<comment type="caution">
    <text evidence="12">The sequence shown here is derived from an EMBL/GenBank/DDBJ whole genome shotgun (WGS) entry which is preliminary data.</text>
</comment>
<feature type="transmembrane region" description="Helical" evidence="10">
    <location>
        <begin position="300"/>
        <end position="321"/>
    </location>
</feature>
<feature type="transmembrane region" description="Helical" evidence="10">
    <location>
        <begin position="404"/>
        <end position="424"/>
    </location>
</feature>
<evidence type="ECO:0000256" key="10">
    <source>
        <dbReference type="SAM" id="Phobius"/>
    </source>
</evidence>
<evidence type="ECO:0000256" key="1">
    <source>
        <dbReference type="ARBA" id="ARBA00004141"/>
    </source>
</evidence>
<feature type="transmembrane region" description="Helical" evidence="10">
    <location>
        <begin position="430"/>
        <end position="450"/>
    </location>
</feature>
<dbReference type="InterPro" id="IPR001138">
    <property type="entry name" value="Zn2Cys6_DnaBD"/>
</dbReference>
<comment type="subcellular location">
    <subcellularLocation>
        <location evidence="1">Membrane</location>
        <topology evidence="1">Multi-pass membrane protein</topology>
    </subcellularLocation>
</comment>
<dbReference type="Pfam" id="PF11951">
    <property type="entry name" value="Fungal_trans_2"/>
    <property type="match status" value="2"/>
</dbReference>
<name>A0A1V6NX29_PENPO</name>
<dbReference type="PANTHER" id="PTHR45649:SF19">
    <property type="entry name" value="TRANSPORTER, PUTATIVE (EUROFUNG)-RELATED"/>
    <property type="match status" value="1"/>
</dbReference>
<keyword evidence="7 10" id="KW-0472">Membrane</keyword>
<dbReference type="Gene3D" id="1.20.1740.10">
    <property type="entry name" value="Amino acid/polyamine transporter I"/>
    <property type="match status" value="1"/>
</dbReference>
<feature type="transmembrane region" description="Helical" evidence="10">
    <location>
        <begin position="506"/>
        <end position="525"/>
    </location>
</feature>
<dbReference type="STRING" id="60169.A0A1V6NX29"/>
<feature type="transmembrane region" description="Helical" evidence="10">
    <location>
        <begin position="188"/>
        <end position="207"/>
    </location>
</feature>
<protein>
    <recommendedName>
        <fullName evidence="11">Zn(2)-C6 fungal-type domain-containing protein</fullName>
    </recommendedName>
</protein>
<evidence type="ECO:0000256" key="4">
    <source>
        <dbReference type="ARBA" id="ARBA00022989"/>
    </source>
</evidence>
<evidence type="ECO:0000259" key="11">
    <source>
        <dbReference type="PROSITE" id="PS50048"/>
    </source>
</evidence>
<feature type="transmembrane region" description="Helical" evidence="10">
    <location>
        <begin position="145"/>
        <end position="168"/>
    </location>
</feature>
<evidence type="ECO:0000256" key="9">
    <source>
        <dbReference type="ARBA" id="ARBA00023242"/>
    </source>
</evidence>
<evidence type="ECO:0000256" key="2">
    <source>
        <dbReference type="ARBA" id="ARBA00022448"/>
    </source>
</evidence>
<accession>A0A1V6NX29</accession>
<dbReference type="InterPro" id="IPR021858">
    <property type="entry name" value="Fun_TF"/>
</dbReference>
<organism evidence="12 13">
    <name type="scientific">Penicillium polonicum</name>
    <dbReference type="NCBI Taxonomy" id="60169"/>
    <lineage>
        <taxon>Eukaryota</taxon>
        <taxon>Fungi</taxon>
        <taxon>Dikarya</taxon>
        <taxon>Ascomycota</taxon>
        <taxon>Pezizomycotina</taxon>
        <taxon>Eurotiomycetes</taxon>
        <taxon>Eurotiomycetidae</taxon>
        <taxon>Eurotiales</taxon>
        <taxon>Aspergillaceae</taxon>
        <taxon>Penicillium</taxon>
    </lineage>
</organism>
<sequence>MNIEEPKGKDTSHDFERRELHSHPTYALTKSFADDIIEFTHGEGIVEQIQLQGLSFQGGGRRQMTKLETISASWVICDSWAGIAGTISLAISQGGPVTLVYGPILVFILIGACALTLAELASVYPTAGGQYHWASILAPKTINRALSYCCGMINMFSWIAICTGIAIIPAQLIVGIALFYNPAYTPQAWHYFLIYQAINGLVLLYNITLLKRSLWIHDIAFFATLASFFVITITCLARSSSHYQPSINVWGTFINDSGWSSGGVAFLTGLATPNYMYAGIDGALHLAEECKDASTVVPRALISTLVIGFVSSFTFMVAMLYCTNDLDVVVASTTGVPIFEMWYQATRSEVAATVFVVLLCCAAVFALIGAQQTASRLIWSLARDRAIIGSKWLSKIHAKFEVPVWGLIFNFVIMFIIGCIYLGSSSAFNAFIGSGLVLQHISYAIPAALLMHRKRSEIWLPRDRAFRLPSVVGWSANAITIGFAILVLIFYDFPTVLPVTGSNMNYTSAVLGVMAIFGGINWGIYARRNVPSDLRLANVSPLLQQYHPNTRCFQCSKRRIICDNTEPTCRKCQKKGIECSGPGRIRFSAGVTQRGRLKGCTIPVADPSPEPALEGNAPATLIPRKIRWKNDQAARTTRKNVKCVAAGSSTSQATNIPTRRNGDAIRACAETLGHPDVVEGYVDRPSDKDKALIPMARSIHRWIDPLNSQTRMLMSHFSEQVAPVMVVLDNVSNGYRDILLPLACEDELVQRAVGVVAAQHLALYNPCYQSISDQGRAALISRLCRDSTSPDRVFNTSTWATLIVLLVGETITGSSEFGHLLQTLMCLVQNANQIAPSSARRFLSQQTRMFEFLGQPLLGEHQGVNVLSFPLEHYLDWTYYDLPPDSEHSHMLRLSRMAFIKASEIYLGRVASNHDQWQLLESLKQLVSQIEPNQMGSHALVWVCFIAAADSTDPEHRTFFVNRMSQIFAKIKFQNISAGVQALPAIWSQQGSSRWTENLSRLAPTLIM</sequence>
<feature type="domain" description="Zn(2)-C6 fungal-type" evidence="11">
    <location>
        <begin position="551"/>
        <end position="580"/>
    </location>
</feature>
<dbReference type="InterPro" id="IPR036864">
    <property type="entry name" value="Zn2-C6_fun-type_DNA-bd_sf"/>
</dbReference>
<dbReference type="SUPFAM" id="SSF57701">
    <property type="entry name" value="Zn2/Cys6 DNA-binding domain"/>
    <property type="match status" value="1"/>
</dbReference>
<evidence type="ECO:0000256" key="7">
    <source>
        <dbReference type="ARBA" id="ARBA00023136"/>
    </source>
</evidence>
<evidence type="ECO:0000256" key="8">
    <source>
        <dbReference type="ARBA" id="ARBA00023163"/>
    </source>
</evidence>
<feature type="transmembrane region" description="Helical" evidence="10">
    <location>
        <begin position="350"/>
        <end position="370"/>
    </location>
</feature>
<dbReference type="GO" id="GO:0008270">
    <property type="term" value="F:zinc ion binding"/>
    <property type="evidence" value="ECO:0007669"/>
    <property type="project" value="InterPro"/>
</dbReference>